<gene>
    <name evidence="1" type="ORF">H8R27_12935</name>
</gene>
<dbReference type="EMBL" id="JACRUN010000008">
    <property type="protein sequence ID" value="MBC5835794.1"/>
    <property type="molecule type" value="Genomic_DNA"/>
</dbReference>
<organism evidence="1 2">
    <name type="scientific">Flavobacterium bernardetii</name>
    <dbReference type="NCBI Taxonomy" id="2813823"/>
    <lineage>
        <taxon>Bacteria</taxon>
        <taxon>Pseudomonadati</taxon>
        <taxon>Bacteroidota</taxon>
        <taxon>Flavobacteriia</taxon>
        <taxon>Flavobacteriales</taxon>
        <taxon>Flavobacteriaceae</taxon>
        <taxon>Flavobacterium</taxon>
    </lineage>
</organism>
<reference evidence="1 2" key="1">
    <citation type="submission" date="2020-08" db="EMBL/GenBank/DDBJ databases">
        <title>Description of novel Flavobacterium F-408 isolate.</title>
        <authorList>
            <person name="Saticioglu I.B."/>
            <person name="Duman M."/>
            <person name="Altun S."/>
        </authorList>
    </citation>
    <scope>NUCLEOTIDE SEQUENCE [LARGE SCALE GENOMIC DNA]</scope>
    <source>
        <strain evidence="1 2">F-408</strain>
    </source>
</reference>
<evidence type="ECO:0000313" key="2">
    <source>
        <dbReference type="Proteomes" id="UP000605990"/>
    </source>
</evidence>
<accession>A0ABR7J155</accession>
<sequence>MEIVAKIVRIKDTQEVGQNAFKIRNVHVVTEEQYSQTLEVQFVQDKTAELDSYKAGDKVRIQINLKGKEVTKDNGDIAVYNTVAGWKIEKLAQ</sequence>
<dbReference type="InterPro" id="IPR021474">
    <property type="entry name" value="DUF3127"/>
</dbReference>
<evidence type="ECO:0000313" key="1">
    <source>
        <dbReference type="EMBL" id="MBC5835794.1"/>
    </source>
</evidence>
<dbReference type="Proteomes" id="UP000605990">
    <property type="component" value="Unassembled WGS sequence"/>
</dbReference>
<protein>
    <submittedName>
        <fullName evidence="1">DUF3127 domain-containing protein</fullName>
    </submittedName>
</protein>
<comment type="caution">
    <text evidence="1">The sequence shown here is derived from an EMBL/GenBank/DDBJ whole genome shotgun (WGS) entry which is preliminary data.</text>
</comment>
<proteinExistence type="predicted"/>
<name>A0ABR7J155_9FLAO</name>
<dbReference type="RefSeq" id="WP_166125541.1">
    <property type="nucleotide sequence ID" value="NZ_JAANOQ010000002.1"/>
</dbReference>
<dbReference type="Pfam" id="PF11325">
    <property type="entry name" value="DUF3127"/>
    <property type="match status" value="1"/>
</dbReference>
<keyword evidence="2" id="KW-1185">Reference proteome</keyword>